<reference evidence="3" key="1">
    <citation type="submission" date="2021-09" db="EMBL/GenBank/DDBJ databases">
        <authorList>
            <consortium name="AG Swart"/>
            <person name="Singh M."/>
            <person name="Singh A."/>
            <person name="Seah K."/>
            <person name="Emmerich C."/>
        </authorList>
    </citation>
    <scope>NUCLEOTIDE SEQUENCE</scope>
    <source>
        <strain evidence="3">ATCC30299</strain>
    </source>
</reference>
<dbReference type="InterPro" id="IPR033304">
    <property type="entry name" value="DLEC1"/>
</dbReference>
<organism evidence="3 4">
    <name type="scientific">Blepharisma stoltei</name>
    <dbReference type="NCBI Taxonomy" id="1481888"/>
    <lineage>
        <taxon>Eukaryota</taxon>
        <taxon>Sar</taxon>
        <taxon>Alveolata</taxon>
        <taxon>Ciliophora</taxon>
        <taxon>Postciliodesmatophora</taxon>
        <taxon>Heterotrichea</taxon>
        <taxon>Heterotrichida</taxon>
        <taxon>Blepharismidae</taxon>
        <taxon>Blepharisma</taxon>
    </lineage>
</organism>
<dbReference type="Proteomes" id="UP001162131">
    <property type="component" value="Unassembled WGS sequence"/>
</dbReference>
<dbReference type="Gene3D" id="2.60.40.10">
    <property type="entry name" value="Immunoglobulins"/>
    <property type="match status" value="6"/>
</dbReference>
<evidence type="ECO:0000256" key="1">
    <source>
        <dbReference type="SAM" id="MobiDB-lite"/>
    </source>
</evidence>
<dbReference type="InterPro" id="IPR059041">
    <property type="entry name" value="Ig_DLEC1_1"/>
</dbReference>
<comment type="caution">
    <text evidence="3">The sequence shown here is derived from an EMBL/GenBank/DDBJ whole genome shotgun (WGS) entry which is preliminary data.</text>
</comment>
<proteinExistence type="predicted"/>
<dbReference type="InterPro" id="IPR013783">
    <property type="entry name" value="Ig-like_fold"/>
</dbReference>
<protein>
    <recommendedName>
        <fullName evidence="2">MSP domain-containing protein</fullName>
    </recommendedName>
</protein>
<dbReference type="InterPro" id="IPR000535">
    <property type="entry name" value="MSP_dom"/>
</dbReference>
<dbReference type="GO" id="GO:0005929">
    <property type="term" value="C:cilium"/>
    <property type="evidence" value="ECO:0007669"/>
    <property type="project" value="TreeGrafter"/>
</dbReference>
<feature type="region of interest" description="Disordered" evidence="1">
    <location>
        <begin position="898"/>
        <end position="918"/>
    </location>
</feature>
<evidence type="ECO:0000313" key="3">
    <source>
        <dbReference type="EMBL" id="CAG9311669.1"/>
    </source>
</evidence>
<dbReference type="PANTHER" id="PTHR46348">
    <property type="entry name" value="DELETED IN LUNG AND ESOPHAGEAL CANCER PROTEIN 1"/>
    <property type="match status" value="1"/>
</dbReference>
<sequence>MEGIETLKADTTLDKFNPIRQLSKNLPPYLQSMNEVDKEINLKFIESMNKKITFLKNPRTLPAHLTTKTEKLAEKSPFRLVPETVTFTEYEEGGVYEIPITITNVAGILRRIQAIPPATEYFSIGQITYPDKEKGEIAPGMSATILVRFHAVSLAEYDDEFLIKTEQDPIVVPLRARREPPNLTLVEVMDCGTIWIGDRVDISFRCQNVGGSAGFKFFHENEELDAAPGDEILMSGPFTIFPLQFYLATGQFIDVLVSFQPKDEGVLENKIILACDNQTSQFYTLKGFGAALDISVSKIDDKPLNFKENPLNSIWFNETHPNSDASRDIYVSNLSALPVAYHWSTYVFNDTNITLEAHNNHYSITPIQGILDPGSTNQFKITFRPASFQPFNEYADLFVDNIPLPALKYISPSLKESPLLSEIAGQFLGSNAKFPSIPYLQFELHGKGSLCELEFDPVYYVFPHNLLLGQSYRAEIKLKNKSQGSVNFKLINLPERTSESVTTAVNISEGQIDGNSEISLDFTWITNTLGSQVGVYQCSVSNGFPIYFQIQSNTIGPEISLESSNCDFGIIKCKEKSISNFTIKNESGIPAHVTIGHENFHKYTNSSEQSIIISPNYKEIAPYDTLKVSIEILSNKVDTIEEIIKIAVKNGEARYINIFAEVQKPVVSLDCYEFKLGQLAAGIESKPKTVTLINYGNLDTTFKWVIPLTEAHDFKISPSSGEIKASSKVTCEFTMIPFNGGNLDEIWVCEVEGLDSPLGILTTGDVKGLEISYIPADDNNLNTLASLTSSKQKSILPPSLYNASDRQSYLSSMTLSAAQPDQHLKVIDFGYSNIGDSKSIKFIIKNSSGLRTTFDLKMDNYEPGLSQEEVLAQIKAKEAKALQFESPKDASPRKIKFTSSTKFQTKNTTKRPDSREKLPPLLSDAHEQLNKFSTKEGETFTATKQLEKSKKFYLSNNKGLAFVCEPKSGVIDAHSEVIVTVTMYNDICGRFEDILVSSVKGLKPHRIPIRSRIKGSPLVLAPNQLGVNYKVDPPILSLGTLLSSGQPLSKKIKLYNSGPKDIWLDWKIFNYKDLAAREDGIFKISLVPTTIQYSADDEKIDLFDVKFQVTEPAEKPSPFSISPKEAIISGRKETIFTISFTSEIEEMHEAVILAHPKIVEEEDTVLGELGINLQAKTILPWLHVDKVQRADGFYYLAFDGYSAGGPNGIKDIGLSNITSAILSFTILIENGPFMIVQAKSSAPIYLQDYEGGAVADKVEQLKLKKTSSNLPITEQKYTLAPEDNLQVFIKFLKPNLNDIDAWPLASRSSIGGSFLIRFSNGHEQRLKLEARLYRPKIIINSEQSDEFKKLIEQDFGIVNIQFSKKLSLFLSNVSPVDAKWRLNYVQYPKKKNTGWKTMTKQEKEDDTILDDPEVFQFSISEGVLKGPSVPLKYTPTGPALPQALNQDLEKLPLQIQILFKPKLDKLYKSMFKIITEGGPDLDFVLKGRGSYLEEYDR</sequence>
<evidence type="ECO:0000259" key="2">
    <source>
        <dbReference type="PROSITE" id="PS50202"/>
    </source>
</evidence>
<dbReference type="PROSITE" id="PS50202">
    <property type="entry name" value="MSP"/>
    <property type="match status" value="1"/>
</dbReference>
<keyword evidence="4" id="KW-1185">Reference proteome</keyword>
<dbReference type="GO" id="GO:0015631">
    <property type="term" value="F:tubulin binding"/>
    <property type="evidence" value="ECO:0007669"/>
    <property type="project" value="TreeGrafter"/>
</dbReference>
<accession>A0AAU9IKJ5</accession>
<dbReference type="Pfam" id="PF23316">
    <property type="entry name" value="Ig_DLEC1_6th"/>
    <property type="match status" value="1"/>
</dbReference>
<dbReference type="EMBL" id="CAJZBQ010000004">
    <property type="protein sequence ID" value="CAG9311669.1"/>
    <property type="molecule type" value="Genomic_DNA"/>
</dbReference>
<dbReference type="Pfam" id="PF23277">
    <property type="entry name" value="Ig_Dlec1_1"/>
    <property type="match status" value="1"/>
</dbReference>
<dbReference type="PANTHER" id="PTHR46348:SF1">
    <property type="entry name" value="DELETED IN LUNG AND ESOPHAGEAL CANCER PROTEIN 1"/>
    <property type="match status" value="1"/>
</dbReference>
<feature type="domain" description="MSP" evidence="2">
    <location>
        <begin position="305"/>
        <end position="445"/>
    </location>
</feature>
<evidence type="ECO:0000313" key="4">
    <source>
        <dbReference type="Proteomes" id="UP001162131"/>
    </source>
</evidence>
<dbReference type="GO" id="GO:0005737">
    <property type="term" value="C:cytoplasm"/>
    <property type="evidence" value="ECO:0007669"/>
    <property type="project" value="TreeGrafter"/>
</dbReference>
<dbReference type="GO" id="GO:0008285">
    <property type="term" value="P:negative regulation of cell population proliferation"/>
    <property type="evidence" value="ECO:0007669"/>
    <property type="project" value="InterPro"/>
</dbReference>
<gene>
    <name evidence="3" type="ORF">BSTOLATCC_MIC3955</name>
</gene>
<feature type="compositionally biased region" description="Polar residues" evidence="1">
    <location>
        <begin position="898"/>
        <end position="907"/>
    </location>
</feature>
<name>A0AAU9IKJ5_9CILI</name>